<dbReference type="AlphaFoldDB" id="A0A139SPW1"/>
<dbReference type="SUPFAM" id="SSF117070">
    <property type="entry name" value="LEA14-like"/>
    <property type="match status" value="1"/>
</dbReference>
<dbReference type="Proteomes" id="UP000070058">
    <property type="component" value="Unassembled WGS sequence"/>
</dbReference>
<comment type="caution">
    <text evidence="2">The sequence shown here is derived from an EMBL/GenBank/DDBJ whole genome shotgun (WGS) entry which is preliminary data.</text>
</comment>
<evidence type="ECO:0000313" key="2">
    <source>
        <dbReference type="EMBL" id="KXU36544.1"/>
    </source>
</evidence>
<gene>
    <name evidence="2" type="ORF">AXK11_04120</name>
</gene>
<accession>A0A139SPW1</accession>
<evidence type="ECO:0000259" key="1">
    <source>
        <dbReference type="Pfam" id="PF03168"/>
    </source>
</evidence>
<protein>
    <recommendedName>
        <fullName evidence="1">Late embryogenesis abundant protein LEA-2 subgroup domain-containing protein</fullName>
    </recommendedName>
</protein>
<dbReference type="EMBL" id="LSZQ01000030">
    <property type="protein sequence ID" value="KXU36544.1"/>
    <property type="molecule type" value="Genomic_DNA"/>
</dbReference>
<dbReference type="InterPro" id="IPR004864">
    <property type="entry name" value="LEA_2"/>
</dbReference>
<reference evidence="3" key="1">
    <citation type="submission" date="2016-02" db="EMBL/GenBank/DDBJ databases">
        <authorList>
            <person name="Sanders J.G."/>
            <person name="Lin J.Y."/>
            <person name="Wertz J.T."/>
            <person name="Russell J.A."/>
            <person name="Moreau C.S."/>
            <person name="Powell S."/>
        </authorList>
    </citation>
    <scope>NUCLEOTIDE SEQUENCE [LARGE SCALE GENOMIC DNA]</scope>
    <source>
        <strain evidence="3">CAG34</strain>
    </source>
</reference>
<organism evidence="2 3">
    <name type="scientific">Cephaloticoccus primus</name>
    <dbReference type="NCBI Taxonomy" id="1548207"/>
    <lineage>
        <taxon>Bacteria</taxon>
        <taxon>Pseudomonadati</taxon>
        <taxon>Verrucomicrobiota</taxon>
        <taxon>Opitutia</taxon>
        <taxon>Opitutales</taxon>
        <taxon>Opitutaceae</taxon>
        <taxon>Cephaloticoccus</taxon>
    </lineage>
</organism>
<dbReference type="Gene3D" id="2.60.40.1820">
    <property type="match status" value="1"/>
</dbReference>
<keyword evidence="3" id="KW-1185">Reference proteome</keyword>
<feature type="domain" description="Late embryogenesis abundant protein LEA-2 subgroup" evidence="1">
    <location>
        <begin position="65"/>
        <end position="155"/>
    </location>
</feature>
<dbReference type="Pfam" id="PF03168">
    <property type="entry name" value="LEA_2"/>
    <property type="match status" value="1"/>
</dbReference>
<name>A0A139SPW1_9BACT</name>
<sequence>MELEICAMTLLRPLRFLSIFALLGCLVFSGCQTRYKISGIAIALNDIQPTAASTATGNHRRAVMTLRFFNDNIMPVAFAETTHKLYLNGSLIGASTNTQALGIPPAGNTDREVFIEIDKPQVLRQLADAGERIVEYRLVSTVRYRVGNESERIPVQSRGQVDISALLR</sequence>
<evidence type="ECO:0000313" key="3">
    <source>
        <dbReference type="Proteomes" id="UP000070058"/>
    </source>
</evidence>
<proteinExistence type="predicted"/>